<dbReference type="Pfam" id="PF13456">
    <property type="entry name" value="RVT_3"/>
    <property type="match status" value="1"/>
</dbReference>
<dbReference type="InterPro" id="IPR036397">
    <property type="entry name" value="RNaseH_sf"/>
</dbReference>
<dbReference type="GeneID" id="109127264"/>
<dbReference type="InterPro" id="IPR052929">
    <property type="entry name" value="RNase_H-like_EbsB-rel"/>
</dbReference>
<dbReference type="PANTHER" id="PTHR47074">
    <property type="entry name" value="BNAC02G40300D PROTEIN"/>
    <property type="match status" value="1"/>
</dbReference>
<evidence type="ECO:0000313" key="2">
    <source>
        <dbReference type="Proteomes" id="UP000694864"/>
    </source>
</evidence>
<accession>A0ABM1QKU2</accession>
<keyword evidence="2" id="KW-1185">Reference proteome</keyword>
<dbReference type="Proteomes" id="UP000694864">
    <property type="component" value="Chromosome 11"/>
</dbReference>
<name>A0ABM1QKU2_CAMSA</name>
<dbReference type="InterPro" id="IPR012337">
    <property type="entry name" value="RNaseH-like_sf"/>
</dbReference>
<dbReference type="InterPro" id="IPR002156">
    <property type="entry name" value="RNaseH_domain"/>
</dbReference>
<evidence type="ECO:0000259" key="1">
    <source>
        <dbReference type="Pfam" id="PF13456"/>
    </source>
</evidence>
<dbReference type="Gene3D" id="3.30.420.10">
    <property type="entry name" value="Ribonuclease H-like superfamily/Ribonuclease H"/>
    <property type="match status" value="1"/>
</dbReference>
<reference evidence="2" key="1">
    <citation type="journal article" date="2014" name="Nat. Commun.">
        <title>The emerging biofuel crop Camelina sativa retains a highly undifferentiated hexaploid genome structure.</title>
        <authorList>
            <person name="Kagale S."/>
            <person name="Koh C."/>
            <person name="Nixon J."/>
            <person name="Bollina V."/>
            <person name="Clarke W.E."/>
            <person name="Tuteja R."/>
            <person name="Spillane C."/>
            <person name="Robinson S.J."/>
            <person name="Links M.G."/>
            <person name="Clarke C."/>
            <person name="Higgins E.E."/>
            <person name="Huebert T."/>
            <person name="Sharpe A.G."/>
            <person name="Parkin I.A."/>
        </authorList>
    </citation>
    <scope>NUCLEOTIDE SEQUENCE [LARGE SCALE GENOMIC DNA]</scope>
    <source>
        <strain evidence="2">cv. DH55</strain>
    </source>
</reference>
<sequence length="162" mass="18683">MQNARNELIFKGKEINPQDTVRKALEDADEWKHRKQKEDVEGTLPVSRSIIDQKWRPPSEDWVKCNTDGAWNGVENQSGTGWVLRDKEGSVKWIGAQAIRRAKSAIEVELEAIRRALVMLSRLNYDRIIVESDSLGAVNLLNNEEIWPVFAPMLQDIHDFFR</sequence>
<dbReference type="SUPFAM" id="SSF53098">
    <property type="entry name" value="Ribonuclease H-like"/>
    <property type="match status" value="1"/>
</dbReference>
<dbReference type="PANTHER" id="PTHR47074:SF48">
    <property type="entry name" value="POLYNUCLEOTIDYL TRANSFERASE, RIBONUCLEASE H-LIKE SUPERFAMILY PROTEIN"/>
    <property type="match status" value="1"/>
</dbReference>
<feature type="domain" description="RNase H type-1" evidence="1">
    <location>
        <begin position="66"/>
        <end position="159"/>
    </location>
</feature>
<proteinExistence type="predicted"/>
<dbReference type="RefSeq" id="XP_019087380.1">
    <property type="nucleotide sequence ID" value="XM_019231835.1"/>
</dbReference>
<protein>
    <submittedName>
        <fullName evidence="3">Uncharacterized protein LOC109127264</fullName>
    </submittedName>
</protein>
<organism evidence="2 3">
    <name type="scientific">Camelina sativa</name>
    <name type="common">False flax</name>
    <name type="synonym">Myagrum sativum</name>
    <dbReference type="NCBI Taxonomy" id="90675"/>
    <lineage>
        <taxon>Eukaryota</taxon>
        <taxon>Viridiplantae</taxon>
        <taxon>Streptophyta</taxon>
        <taxon>Embryophyta</taxon>
        <taxon>Tracheophyta</taxon>
        <taxon>Spermatophyta</taxon>
        <taxon>Magnoliopsida</taxon>
        <taxon>eudicotyledons</taxon>
        <taxon>Gunneridae</taxon>
        <taxon>Pentapetalae</taxon>
        <taxon>rosids</taxon>
        <taxon>malvids</taxon>
        <taxon>Brassicales</taxon>
        <taxon>Brassicaceae</taxon>
        <taxon>Camelineae</taxon>
        <taxon>Camelina</taxon>
    </lineage>
</organism>
<reference evidence="3" key="2">
    <citation type="submission" date="2025-08" db="UniProtKB">
        <authorList>
            <consortium name="RefSeq"/>
        </authorList>
    </citation>
    <scope>IDENTIFICATION</scope>
    <source>
        <tissue evidence="3">Leaf</tissue>
    </source>
</reference>
<evidence type="ECO:0000313" key="3">
    <source>
        <dbReference type="RefSeq" id="XP_019087380.1"/>
    </source>
</evidence>
<dbReference type="InterPro" id="IPR044730">
    <property type="entry name" value="RNase_H-like_dom_plant"/>
</dbReference>
<dbReference type="CDD" id="cd06222">
    <property type="entry name" value="RNase_H_like"/>
    <property type="match status" value="1"/>
</dbReference>
<gene>
    <name evidence="3" type="primary">LOC109127264</name>
</gene>